<proteinExistence type="inferred from homology"/>
<dbReference type="SUPFAM" id="SSF46785">
    <property type="entry name" value="Winged helix' DNA-binding domain"/>
    <property type="match status" value="1"/>
</dbReference>
<dbReference type="PANTHER" id="PTHR30346:SF0">
    <property type="entry name" value="HCA OPERON TRANSCRIPTIONAL ACTIVATOR HCAR"/>
    <property type="match status" value="1"/>
</dbReference>
<dbReference type="Gene3D" id="1.10.10.10">
    <property type="entry name" value="Winged helix-like DNA-binding domain superfamily/Winged helix DNA-binding domain"/>
    <property type="match status" value="1"/>
</dbReference>
<dbReference type="InterPro" id="IPR036390">
    <property type="entry name" value="WH_DNA-bd_sf"/>
</dbReference>
<dbReference type="RefSeq" id="WP_133410365.1">
    <property type="nucleotide sequence ID" value="NZ_SMZT01000003.1"/>
</dbReference>
<evidence type="ECO:0000313" key="7">
    <source>
        <dbReference type="Proteomes" id="UP000295163"/>
    </source>
</evidence>
<dbReference type="SUPFAM" id="SSF53850">
    <property type="entry name" value="Periplasmic binding protein-like II"/>
    <property type="match status" value="1"/>
</dbReference>
<evidence type="ECO:0000256" key="4">
    <source>
        <dbReference type="ARBA" id="ARBA00023163"/>
    </source>
</evidence>
<dbReference type="Gene3D" id="3.40.190.10">
    <property type="entry name" value="Periplasmic binding protein-like II"/>
    <property type="match status" value="2"/>
</dbReference>
<evidence type="ECO:0000256" key="1">
    <source>
        <dbReference type="ARBA" id="ARBA00009437"/>
    </source>
</evidence>
<comment type="caution">
    <text evidence="6">The sequence shown here is derived from an EMBL/GenBank/DDBJ whole genome shotgun (WGS) entry which is preliminary data.</text>
</comment>
<keyword evidence="2" id="KW-0805">Transcription regulation</keyword>
<gene>
    <name evidence="6" type="ORF">E2R59_09830</name>
</gene>
<dbReference type="InterPro" id="IPR005119">
    <property type="entry name" value="LysR_subst-bd"/>
</dbReference>
<dbReference type="Pfam" id="PF03466">
    <property type="entry name" value="LysR_substrate"/>
    <property type="match status" value="1"/>
</dbReference>
<dbReference type="Pfam" id="PF00126">
    <property type="entry name" value="HTH_1"/>
    <property type="match status" value="1"/>
</dbReference>
<evidence type="ECO:0000313" key="6">
    <source>
        <dbReference type="EMBL" id="TDL43107.1"/>
    </source>
</evidence>
<keyword evidence="4" id="KW-0804">Transcription</keyword>
<organism evidence="6 7">
    <name type="scientific">Kocuria rosea</name>
    <name type="common">Deinococcus erythromyxa</name>
    <name type="synonym">Micrococcus rubens</name>
    <dbReference type="NCBI Taxonomy" id="1275"/>
    <lineage>
        <taxon>Bacteria</taxon>
        <taxon>Bacillati</taxon>
        <taxon>Actinomycetota</taxon>
        <taxon>Actinomycetes</taxon>
        <taxon>Micrococcales</taxon>
        <taxon>Micrococcaceae</taxon>
        <taxon>Kocuria</taxon>
    </lineage>
</organism>
<dbReference type="GO" id="GO:0003677">
    <property type="term" value="F:DNA binding"/>
    <property type="evidence" value="ECO:0007669"/>
    <property type="project" value="UniProtKB-KW"/>
</dbReference>
<evidence type="ECO:0000259" key="5">
    <source>
        <dbReference type="PROSITE" id="PS50931"/>
    </source>
</evidence>
<dbReference type="InterPro" id="IPR036388">
    <property type="entry name" value="WH-like_DNA-bd_sf"/>
</dbReference>
<dbReference type="InterPro" id="IPR000847">
    <property type="entry name" value="LysR_HTH_N"/>
</dbReference>
<dbReference type="PANTHER" id="PTHR30346">
    <property type="entry name" value="TRANSCRIPTIONAL DUAL REGULATOR HCAR-RELATED"/>
    <property type="match status" value="1"/>
</dbReference>
<dbReference type="PRINTS" id="PR00039">
    <property type="entry name" value="HTHLYSR"/>
</dbReference>
<protein>
    <submittedName>
        <fullName evidence="6">LysR family transcriptional regulator</fullName>
    </submittedName>
</protein>
<dbReference type="CDD" id="cd08414">
    <property type="entry name" value="PBP2_LTTR_aromatics_like"/>
    <property type="match status" value="1"/>
</dbReference>
<sequence>MDFQQLRLFIAVAEELHFGRAAEKLHMAQPPVTRGIQQLERELGTKLFDRSTRSVRLTAAGQALVQPARDVLSAVQRARRVALAAGRGEVGRVTLTYAGASTHVLVGVLAREVRRHHPGIELGLYSQSFALPALGRVLRMEMDLGLGRWDVIPADIRTRVVADEHLVIAVPASHRLADADGVHMVELAGEPFVALPPHEGAVLGDRLRRLSHGAGFEAEIVQIAPDSWTAMALVGAAVGCSLTLSSVAENVTDSHVRFVRVLDDTLPVQLRLAWRADNHNPALTAVLALTEKVWPAEPA</sequence>
<accession>A0A4R5YFP9</accession>
<name>A0A4R5YFP9_KOCRO</name>
<evidence type="ECO:0000256" key="2">
    <source>
        <dbReference type="ARBA" id="ARBA00023015"/>
    </source>
</evidence>
<dbReference type="EMBL" id="SMZT01000003">
    <property type="protein sequence ID" value="TDL43107.1"/>
    <property type="molecule type" value="Genomic_DNA"/>
</dbReference>
<keyword evidence="3" id="KW-0238">DNA-binding</keyword>
<dbReference type="GO" id="GO:0003700">
    <property type="term" value="F:DNA-binding transcription factor activity"/>
    <property type="evidence" value="ECO:0007669"/>
    <property type="project" value="InterPro"/>
</dbReference>
<dbReference type="PROSITE" id="PS50931">
    <property type="entry name" value="HTH_LYSR"/>
    <property type="match status" value="1"/>
</dbReference>
<dbReference type="GO" id="GO:0032993">
    <property type="term" value="C:protein-DNA complex"/>
    <property type="evidence" value="ECO:0007669"/>
    <property type="project" value="TreeGrafter"/>
</dbReference>
<feature type="domain" description="HTH lysR-type" evidence="5">
    <location>
        <begin position="1"/>
        <end position="58"/>
    </location>
</feature>
<dbReference type="FunFam" id="1.10.10.10:FF:000001">
    <property type="entry name" value="LysR family transcriptional regulator"/>
    <property type="match status" value="1"/>
</dbReference>
<comment type="similarity">
    <text evidence="1">Belongs to the LysR transcriptional regulatory family.</text>
</comment>
<evidence type="ECO:0000256" key="3">
    <source>
        <dbReference type="ARBA" id="ARBA00023125"/>
    </source>
</evidence>
<dbReference type="Proteomes" id="UP000295163">
    <property type="component" value="Unassembled WGS sequence"/>
</dbReference>
<dbReference type="GeneID" id="64347714"/>
<reference evidence="6 7" key="1">
    <citation type="submission" date="2019-03" db="EMBL/GenBank/DDBJ databases">
        <title>Genome Sequencing and Assembly of Various Microbes Isolated from Partially Reclaimed Soil and Acid Mine Drainage (AMD) Site.</title>
        <authorList>
            <person name="Steinbock B."/>
            <person name="Bechtold R."/>
            <person name="Sevigny J.L."/>
            <person name="Thomas D."/>
            <person name="Cuthill L.R."/>
            <person name="Aveiro Johannsen E.J."/>
            <person name="Thomas K."/>
            <person name="Ghosh A."/>
        </authorList>
    </citation>
    <scope>NUCLEOTIDE SEQUENCE [LARGE SCALE GENOMIC DNA]</scope>
    <source>
        <strain evidence="6 7">S-A3</strain>
    </source>
</reference>
<dbReference type="AlphaFoldDB" id="A0A4R5YFP9"/>